<reference evidence="2 3" key="1">
    <citation type="submission" date="2023-09" db="EMBL/GenBank/DDBJ databases">
        <title>Pangenome analysis of Batrachochytrium dendrobatidis and related Chytrids.</title>
        <authorList>
            <person name="Yacoub M.N."/>
            <person name="Stajich J.E."/>
            <person name="James T.Y."/>
        </authorList>
    </citation>
    <scope>NUCLEOTIDE SEQUENCE [LARGE SCALE GENOMIC DNA]</scope>
    <source>
        <strain evidence="2 3">JEL0888</strain>
    </source>
</reference>
<dbReference type="Proteomes" id="UP001527925">
    <property type="component" value="Unassembled WGS sequence"/>
</dbReference>
<dbReference type="Pfam" id="PF11312">
    <property type="entry name" value="Methyltransf_34"/>
    <property type="match status" value="1"/>
</dbReference>
<sequence>MPPKRSQPQRPNSSAQRQLAQKHRQQQQQEQQQLPPAELPADDEYARVLLAQNRLLLGPTTQPPADSAALAPQQALLAVVADAFADTISREDLPHQLRQIKDLFLQRDFTTLFTSAALLPVYAAEYIPGRALCYRDIFLRIAPLRDVLRAGGRIVCLGAGNGAEILGIASALHGMRPDASPLAVHAQDLSSYGDVVPSLVASIRKTLGLGETDLVVETSVADLLDRRAVAESVAPLVAAASLVTAAFVLNELLATSKSGFAALVSSLLTSLAPGSLLLVIDSAGSFSEVTLGGSSGGAAAATPSGADAASAQASAELQSQSRAAARTYMAFDLLDAIKALRVVESYDAIWYRFDKRLTFPLKLNNMRYFLRLYQKI</sequence>
<evidence type="ECO:0000313" key="2">
    <source>
        <dbReference type="EMBL" id="KAL2916970.1"/>
    </source>
</evidence>
<feature type="compositionally biased region" description="Low complexity" evidence="1">
    <location>
        <begin position="26"/>
        <end position="36"/>
    </location>
</feature>
<gene>
    <name evidence="2" type="ORF">HK105_203402</name>
</gene>
<accession>A0ABR4NBQ9</accession>
<proteinExistence type="predicted"/>
<name>A0ABR4NBQ9_9FUNG</name>
<feature type="region of interest" description="Disordered" evidence="1">
    <location>
        <begin position="1"/>
        <end position="38"/>
    </location>
</feature>
<dbReference type="EMBL" id="JADGIZ020000013">
    <property type="protein sequence ID" value="KAL2916970.1"/>
    <property type="molecule type" value="Genomic_DNA"/>
</dbReference>
<organism evidence="2 3">
    <name type="scientific">Polyrhizophydium stewartii</name>
    <dbReference type="NCBI Taxonomy" id="2732419"/>
    <lineage>
        <taxon>Eukaryota</taxon>
        <taxon>Fungi</taxon>
        <taxon>Fungi incertae sedis</taxon>
        <taxon>Chytridiomycota</taxon>
        <taxon>Chytridiomycota incertae sedis</taxon>
        <taxon>Chytridiomycetes</taxon>
        <taxon>Rhizophydiales</taxon>
        <taxon>Rhizophydiales incertae sedis</taxon>
        <taxon>Polyrhizophydium</taxon>
    </lineage>
</organism>
<protein>
    <submittedName>
        <fullName evidence="2">Uncharacterized protein</fullName>
    </submittedName>
</protein>
<feature type="compositionally biased region" description="Polar residues" evidence="1">
    <location>
        <begin position="1"/>
        <end position="14"/>
    </location>
</feature>
<comment type="caution">
    <text evidence="2">The sequence shown here is derived from an EMBL/GenBank/DDBJ whole genome shotgun (WGS) entry which is preliminary data.</text>
</comment>
<keyword evidence="3" id="KW-1185">Reference proteome</keyword>
<dbReference type="InterPro" id="IPR021463">
    <property type="entry name" value="Methyltransf_34"/>
</dbReference>
<evidence type="ECO:0000313" key="3">
    <source>
        <dbReference type="Proteomes" id="UP001527925"/>
    </source>
</evidence>
<evidence type="ECO:0000256" key="1">
    <source>
        <dbReference type="SAM" id="MobiDB-lite"/>
    </source>
</evidence>